<name>A0A147IU45_9SPHN</name>
<dbReference type="AlphaFoldDB" id="A0A147IU45"/>
<sequence>MWRRFGLSSAFLLSFIAMTNSASAEVFTCLADPSKRLSIDSGGSVLVDIDGAGIINICSLSNGDRGVTKEACAGWYSTLLTYRFQKAKARLYFNQEYYGMAGVTSCPALGDWHARTPYYIEPG</sequence>
<feature type="chain" id="PRO_5007548915" evidence="1">
    <location>
        <begin position="25"/>
        <end position="123"/>
    </location>
</feature>
<protein>
    <submittedName>
        <fullName evidence="2">Uncharacterized protein</fullName>
    </submittedName>
</protein>
<dbReference type="PATRIC" id="fig|172044.3.peg.1329"/>
<reference evidence="2 3" key="1">
    <citation type="journal article" date="2016" name="Front. Microbiol.">
        <title>Genomic Resource of Rice Seed Associated Bacteria.</title>
        <authorList>
            <person name="Midha S."/>
            <person name="Bansal K."/>
            <person name="Sharma S."/>
            <person name="Kumar N."/>
            <person name="Patil P.P."/>
            <person name="Chaudhry V."/>
            <person name="Patil P.B."/>
        </authorList>
    </citation>
    <scope>NUCLEOTIDE SEQUENCE [LARGE SCALE GENOMIC DNA]</scope>
    <source>
        <strain evidence="2 3">NS355</strain>
    </source>
</reference>
<comment type="caution">
    <text evidence="2">The sequence shown here is derived from an EMBL/GenBank/DDBJ whole genome shotgun (WGS) entry which is preliminary data.</text>
</comment>
<organism evidence="2 3">
    <name type="scientific">Sphingomonas yabuuchiae</name>
    <dbReference type="NCBI Taxonomy" id="172044"/>
    <lineage>
        <taxon>Bacteria</taxon>
        <taxon>Pseudomonadati</taxon>
        <taxon>Pseudomonadota</taxon>
        <taxon>Alphaproteobacteria</taxon>
        <taxon>Sphingomonadales</taxon>
        <taxon>Sphingomonadaceae</taxon>
        <taxon>Sphingomonas</taxon>
    </lineage>
</organism>
<dbReference type="Proteomes" id="UP000073923">
    <property type="component" value="Unassembled WGS sequence"/>
</dbReference>
<feature type="signal peptide" evidence="1">
    <location>
        <begin position="1"/>
        <end position="24"/>
    </location>
</feature>
<gene>
    <name evidence="2" type="ORF">NS355_07730</name>
</gene>
<evidence type="ECO:0000313" key="2">
    <source>
        <dbReference type="EMBL" id="KTT99102.1"/>
    </source>
</evidence>
<dbReference type="EMBL" id="LDTF01000031">
    <property type="protein sequence ID" value="KTT99102.1"/>
    <property type="molecule type" value="Genomic_DNA"/>
</dbReference>
<evidence type="ECO:0000313" key="3">
    <source>
        <dbReference type="Proteomes" id="UP000073923"/>
    </source>
</evidence>
<keyword evidence="1" id="KW-0732">Signal</keyword>
<proteinExistence type="predicted"/>
<accession>A0A147IU45</accession>
<evidence type="ECO:0000256" key="1">
    <source>
        <dbReference type="SAM" id="SignalP"/>
    </source>
</evidence>